<feature type="non-terminal residue" evidence="1">
    <location>
        <position position="48"/>
    </location>
</feature>
<organism evidence="1 2">
    <name type="scientific">Trifolium medium</name>
    <dbReference type="NCBI Taxonomy" id="97028"/>
    <lineage>
        <taxon>Eukaryota</taxon>
        <taxon>Viridiplantae</taxon>
        <taxon>Streptophyta</taxon>
        <taxon>Embryophyta</taxon>
        <taxon>Tracheophyta</taxon>
        <taxon>Spermatophyta</taxon>
        <taxon>Magnoliopsida</taxon>
        <taxon>eudicotyledons</taxon>
        <taxon>Gunneridae</taxon>
        <taxon>Pentapetalae</taxon>
        <taxon>rosids</taxon>
        <taxon>fabids</taxon>
        <taxon>Fabales</taxon>
        <taxon>Fabaceae</taxon>
        <taxon>Papilionoideae</taxon>
        <taxon>50 kb inversion clade</taxon>
        <taxon>NPAAA clade</taxon>
        <taxon>Hologalegina</taxon>
        <taxon>IRL clade</taxon>
        <taxon>Trifolieae</taxon>
        <taxon>Trifolium</taxon>
    </lineage>
</organism>
<evidence type="ECO:0000313" key="2">
    <source>
        <dbReference type="Proteomes" id="UP000265520"/>
    </source>
</evidence>
<accession>A0A392SXL7</accession>
<keyword evidence="2" id="KW-1185">Reference proteome</keyword>
<dbReference type="AlphaFoldDB" id="A0A392SXL7"/>
<dbReference type="Proteomes" id="UP000265520">
    <property type="component" value="Unassembled WGS sequence"/>
</dbReference>
<protein>
    <submittedName>
        <fullName evidence="1">Uncharacterized protein</fullName>
    </submittedName>
</protein>
<sequence>MFTPVARRVRYSNVSSSVSIADFATCRTRVIHADMRFEAPFYPLGNRT</sequence>
<name>A0A392SXL7_9FABA</name>
<dbReference type="EMBL" id="LXQA010465942">
    <property type="protein sequence ID" value="MCI53601.1"/>
    <property type="molecule type" value="Genomic_DNA"/>
</dbReference>
<proteinExistence type="predicted"/>
<evidence type="ECO:0000313" key="1">
    <source>
        <dbReference type="EMBL" id="MCI53601.1"/>
    </source>
</evidence>
<comment type="caution">
    <text evidence="1">The sequence shown here is derived from an EMBL/GenBank/DDBJ whole genome shotgun (WGS) entry which is preliminary data.</text>
</comment>
<reference evidence="1 2" key="1">
    <citation type="journal article" date="2018" name="Front. Plant Sci.">
        <title>Red Clover (Trifolium pratense) and Zigzag Clover (T. medium) - A Picture of Genomic Similarities and Differences.</title>
        <authorList>
            <person name="Dluhosova J."/>
            <person name="Istvanek J."/>
            <person name="Nedelnik J."/>
            <person name="Repkova J."/>
        </authorList>
    </citation>
    <scope>NUCLEOTIDE SEQUENCE [LARGE SCALE GENOMIC DNA]</scope>
    <source>
        <strain evidence="2">cv. 10/8</strain>
        <tissue evidence="1">Leaf</tissue>
    </source>
</reference>